<evidence type="ECO:0008006" key="2">
    <source>
        <dbReference type="Google" id="ProtNLM"/>
    </source>
</evidence>
<dbReference type="AlphaFoldDB" id="K2BCT6"/>
<comment type="caution">
    <text evidence="1">The sequence shown here is derived from an EMBL/GenBank/DDBJ whole genome shotgun (WGS) entry which is preliminary data.</text>
</comment>
<accession>K2BCT6</accession>
<proteinExistence type="predicted"/>
<gene>
    <name evidence="1" type="ORF">ACD_49C00029G0006</name>
</gene>
<dbReference type="InterPro" id="IPR029057">
    <property type="entry name" value="PRTase-like"/>
</dbReference>
<sequence length="382" mass="45573">MSNPNKVDWSGTNTPKKLKWWPKDITTKNQQLISRTTHKLNEILAEFWFIPVKEFIDKLVASEYSIENMLTKTDKMSEFEKILYTWSRAELIKHLGAIYRKPEWRGKYARLTGKLISSGYVNFWVTERDFRVLERAADELARKINESEVKFAEHLGENMKQAADNLKPNVIMWAQMWSVRISSFLGKALNIYESIYAEKDWKELKLKRHDIDLKWKNVILSEDVITKGSTLAKMIKLVNDAGWKVVYITCVINRSGKDNYAWIHIKSCYIPEKFWMYYDNISVRKIFEETLEDNWFNEFFIQESMSVFPENIFWYRIDNISTKRNLLLIFEKIRNEFYRNELIKITNKVFDKFEKDWVLPFPKKGEIEESPKANWGELVSVM</sequence>
<dbReference type="EMBL" id="AMFJ01021615">
    <property type="protein sequence ID" value="EKD66578.1"/>
    <property type="molecule type" value="Genomic_DNA"/>
</dbReference>
<name>K2BCT6_9BACT</name>
<dbReference type="CDD" id="cd06223">
    <property type="entry name" value="PRTases_typeI"/>
    <property type="match status" value="1"/>
</dbReference>
<organism evidence="1">
    <name type="scientific">uncultured bacterium</name>
    <name type="common">gcode 4</name>
    <dbReference type="NCBI Taxonomy" id="1234023"/>
    <lineage>
        <taxon>Bacteria</taxon>
        <taxon>environmental samples</taxon>
    </lineage>
</organism>
<dbReference type="Gene3D" id="3.40.50.2020">
    <property type="match status" value="1"/>
</dbReference>
<evidence type="ECO:0000313" key="1">
    <source>
        <dbReference type="EMBL" id="EKD66578.1"/>
    </source>
</evidence>
<protein>
    <recommendedName>
        <fullName evidence="2">Phosphoribosyltransferase domain-containing protein</fullName>
    </recommendedName>
</protein>
<dbReference type="InterPro" id="IPR000836">
    <property type="entry name" value="PRTase_dom"/>
</dbReference>
<reference evidence="1" key="1">
    <citation type="journal article" date="2012" name="Science">
        <title>Fermentation, hydrogen, and sulfur metabolism in multiple uncultivated bacterial phyla.</title>
        <authorList>
            <person name="Wrighton K.C."/>
            <person name="Thomas B.C."/>
            <person name="Sharon I."/>
            <person name="Miller C.S."/>
            <person name="Castelle C.J."/>
            <person name="VerBerkmoes N.C."/>
            <person name="Wilkins M.J."/>
            <person name="Hettich R.L."/>
            <person name="Lipton M.S."/>
            <person name="Williams K.H."/>
            <person name="Long P.E."/>
            <person name="Banfield J.F."/>
        </authorList>
    </citation>
    <scope>NUCLEOTIDE SEQUENCE [LARGE SCALE GENOMIC DNA]</scope>
</reference>
<dbReference type="SUPFAM" id="SSF53271">
    <property type="entry name" value="PRTase-like"/>
    <property type="match status" value="1"/>
</dbReference>